<keyword evidence="2" id="KW-0812">Transmembrane</keyword>
<keyword evidence="2" id="KW-1133">Transmembrane helix</keyword>
<accession>A0ABR4BU37</accession>
<sequence length="167" mass="19506">MTSELPFSIVRVSAKLWHCLISLLDDFISPGITPPECVPNTSYNDNIALCYVAKWSVYMFFALFIFAFIINSMEEDTIRSRIADLERSFLGELVDMEPKEREEQFRMLFQNHRNKLQSERRKKRERSTRTTRMLSLVMSRFQGEGEADELERDSPANSIQALKEGRV</sequence>
<protein>
    <submittedName>
        <fullName evidence="3">Uncharacterized protein</fullName>
    </submittedName>
</protein>
<comment type="caution">
    <text evidence="3">The sequence shown here is derived from an EMBL/GenBank/DDBJ whole genome shotgun (WGS) entry which is preliminary data.</text>
</comment>
<evidence type="ECO:0000313" key="3">
    <source>
        <dbReference type="EMBL" id="KAL2061154.1"/>
    </source>
</evidence>
<name>A0ABR4BU37_9HELO</name>
<proteinExistence type="predicted"/>
<keyword evidence="4" id="KW-1185">Reference proteome</keyword>
<evidence type="ECO:0000256" key="2">
    <source>
        <dbReference type="SAM" id="Phobius"/>
    </source>
</evidence>
<gene>
    <name evidence="3" type="ORF">VTL71DRAFT_7427</name>
</gene>
<feature type="region of interest" description="Disordered" evidence="1">
    <location>
        <begin position="143"/>
        <end position="167"/>
    </location>
</feature>
<keyword evidence="2" id="KW-0472">Membrane</keyword>
<feature type="transmembrane region" description="Helical" evidence="2">
    <location>
        <begin position="55"/>
        <end position="73"/>
    </location>
</feature>
<evidence type="ECO:0000256" key="1">
    <source>
        <dbReference type="SAM" id="MobiDB-lite"/>
    </source>
</evidence>
<dbReference type="EMBL" id="JAZHXI010000019">
    <property type="protein sequence ID" value="KAL2061154.1"/>
    <property type="molecule type" value="Genomic_DNA"/>
</dbReference>
<organism evidence="3 4">
    <name type="scientific">Oculimacula yallundae</name>
    <dbReference type="NCBI Taxonomy" id="86028"/>
    <lineage>
        <taxon>Eukaryota</taxon>
        <taxon>Fungi</taxon>
        <taxon>Dikarya</taxon>
        <taxon>Ascomycota</taxon>
        <taxon>Pezizomycotina</taxon>
        <taxon>Leotiomycetes</taxon>
        <taxon>Helotiales</taxon>
        <taxon>Ploettnerulaceae</taxon>
        <taxon>Oculimacula</taxon>
    </lineage>
</organism>
<evidence type="ECO:0000313" key="4">
    <source>
        <dbReference type="Proteomes" id="UP001595075"/>
    </source>
</evidence>
<reference evidence="3 4" key="1">
    <citation type="journal article" date="2024" name="Commun. Biol.">
        <title>Comparative genomic analysis of thermophilic fungi reveals convergent evolutionary adaptations and gene losses.</title>
        <authorList>
            <person name="Steindorff A.S."/>
            <person name="Aguilar-Pontes M.V."/>
            <person name="Robinson A.J."/>
            <person name="Andreopoulos B."/>
            <person name="LaButti K."/>
            <person name="Kuo A."/>
            <person name="Mondo S."/>
            <person name="Riley R."/>
            <person name="Otillar R."/>
            <person name="Haridas S."/>
            <person name="Lipzen A."/>
            <person name="Grimwood J."/>
            <person name="Schmutz J."/>
            <person name="Clum A."/>
            <person name="Reid I.D."/>
            <person name="Moisan M.C."/>
            <person name="Butler G."/>
            <person name="Nguyen T.T.M."/>
            <person name="Dewar K."/>
            <person name="Conant G."/>
            <person name="Drula E."/>
            <person name="Henrissat B."/>
            <person name="Hansel C."/>
            <person name="Singer S."/>
            <person name="Hutchinson M.I."/>
            <person name="de Vries R.P."/>
            <person name="Natvig D.O."/>
            <person name="Powell A.J."/>
            <person name="Tsang A."/>
            <person name="Grigoriev I.V."/>
        </authorList>
    </citation>
    <scope>NUCLEOTIDE SEQUENCE [LARGE SCALE GENOMIC DNA]</scope>
    <source>
        <strain evidence="3 4">CBS 494.80</strain>
    </source>
</reference>
<dbReference type="Proteomes" id="UP001595075">
    <property type="component" value="Unassembled WGS sequence"/>
</dbReference>